<feature type="signal peptide" evidence="1">
    <location>
        <begin position="1"/>
        <end position="18"/>
    </location>
</feature>
<sequence length="98" mass="10668">MFKILILVVTVSLNIALSQPALIKNGRMSGMDRLNDPKLSSCLSRCPVTLDLNPQCASDGKSYANLAVIDCMKKCTEPSEDFKVVSSGYCPNDVIEKN</sequence>
<dbReference type="SUPFAM" id="SSF100895">
    <property type="entry name" value="Kazal-type serine protease inhibitors"/>
    <property type="match status" value="1"/>
</dbReference>
<keyword evidence="4" id="KW-1185">Reference proteome</keyword>
<keyword evidence="1" id="KW-0732">Signal</keyword>
<gene>
    <name evidence="3" type="ORF">HHI36_018728</name>
</gene>
<feature type="domain" description="Kazal-like" evidence="2">
    <location>
        <begin position="36"/>
        <end position="92"/>
    </location>
</feature>
<comment type="caution">
    <text evidence="3">The sequence shown here is derived from an EMBL/GenBank/DDBJ whole genome shotgun (WGS) entry which is preliminary data.</text>
</comment>
<dbReference type="Pfam" id="PF00050">
    <property type="entry name" value="Kazal_1"/>
    <property type="match status" value="1"/>
</dbReference>
<dbReference type="PROSITE" id="PS51465">
    <property type="entry name" value="KAZAL_2"/>
    <property type="match status" value="1"/>
</dbReference>
<proteinExistence type="predicted"/>
<protein>
    <recommendedName>
        <fullName evidence="2">Kazal-like domain-containing protein</fullName>
    </recommendedName>
</protein>
<evidence type="ECO:0000259" key="2">
    <source>
        <dbReference type="PROSITE" id="PS51465"/>
    </source>
</evidence>
<dbReference type="InterPro" id="IPR036058">
    <property type="entry name" value="Kazal_dom_sf"/>
</dbReference>
<dbReference type="Proteomes" id="UP001516400">
    <property type="component" value="Unassembled WGS sequence"/>
</dbReference>
<evidence type="ECO:0000313" key="4">
    <source>
        <dbReference type="Proteomes" id="UP001516400"/>
    </source>
</evidence>
<organism evidence="3 4">
    <name type="scientific">Cryptolaemus montrouzieri</name>
    <dbReference type="NCBI Taxonomy" id="559131"/>
    <lineage>
        <taxon>Eukaryota</taxon>
        <taxon>Metazoa</taxon>
        <taxon>Ecdysozoa</taxon>
        <taxon>Arthropoda</taxon>
        <taxon>Hexapoda</taxon>
        <taxon>Insecta</taxon>
        <taxon>Pterygota</taxon>
        <taxon>Neoptera</taxon>
        <taxon>Endopterygota</taxon>
        <taxon>Coleoptera</taxon>
        <taxon>Polyphaga</taxon>
        <taxon>Cucujiformia</taxon>
        <taxon>Coccinelloidea</taxon>
        <taxon>Coccinellidae</taxon>
        <taxon>Scymninae</taxon>
        <taxon>Scymnini</taxon>
        <taxon>Cryptolaemus</taxon>
    </lineage>
</organism>
<name>A0ABD2P166_9CUCU</name>
<dbReference type="Gene3D" id="3.30.60.30">
    <property type="match status" value="1"/>
</dbReference>
<dbReference type="AlphaFoldDB" id="A0ABD2P166"/>
<dbReference type="EMBL" id="JABFTP020000165">
    <property type="protein sequence ID" value="KAL3284571.1"/>
    <property type="molecule type" value="Genomic_DNA"/>
</dbReference>
<accession>A0ABD2P166</accession>
<evidence type="ECO:0000313" key="3">
    <source>
        <dbReference type="EMBL" id="KAL3284571.1"/>
    </source>
</evidence>
<feature type="chain" id="PRO_5044861422" description="Kazal-like domain-containing protein" evidence="1">
    <location>
        <begin position="19"/>
        <end position="98"/>
    </location>
</feature>
<reference evidence="3 4" key="1">
    <citation type="journal article" date="2021" name="BMC Biol.">
        <title>Horizontally acquired antibacterial genes associated with adaptive radiation of ladybird beetles.</title>
        <authorList>
            <person name="Li H.S."/>
            <person name="Tang X.F."/>
            <person name="Huang Y.H."/>
            <person name="Xu Z.Y."/>
            <person name="Chen M.L."/>
            <person name="Du X.Y."/>
            <person name="Qiu B.Y."/>
            <person name="Chen P.T."/>
            <person name="Zhang W."/>
            <person name="Slipinski A."/>
            <person name="Escalona H.E."/>
            <person name="Waterhouse R.M."/>
            <person name="Zwick A."/>
            <person name="Pang H."/>
        </authorList>
    </citation>
    <scope>NUCLEOTIDE SEQUENCE [LARGE SCALE GENOMIC DNA]</scope>
    <source>
        <strain evidence="3">SYSU2018</strain>
    </source>
</reference>
<evidence type="ECO:0000256" key="1">
    <source>
        <dbReference type="SAM" id="SignalP"/>
    </source>
</evidence>
<dbReference type="InterPro" id="IPR002350">
    <property type="entry name" value="Kazal_dom"/>
</dbReference>